<feature type="transmembrane region" description="Helical" evidence="6">
    <location>
        <begin position="200"/>
        <end position="220"/>
    </location>
</feature>
<evidence type="ECO:0000256" key="5">
    <source>
        <dbReference type="ARBA" id="ARBA00023136"/>
    </source>
</evidence>
<reference evidence="9" key="1">
    <citation type="submission" date="2017-05" db="EMBL/GenBank/DDBJ databases">
        <title>Improved OligoMM genomes.</title>
        <authorList>
            <person name="Garzetti D."/>
        </authorList>
    </citation>
    <scope>NUCLEOTIDE SEQUENCE [LARGE SCALE GENOMIC DNA]</scope>
    <source>
        <strain evidence="9">YL45</strain>
    </source>
</reference>
<evidence type="ECO:0000256" key="3">
    <source>
        <dbReference type="ARBA" id="ARBA00022692"/>
    </source>
</evidence>
<feature type="transmembrane region" description="Helical" evidence="6">
    <location>
        <begin position="71"/>
        <end position="91"/>
    </location>
</feature>
<sequence>MAFDKHIAALAIGTFCLGAAELGIVPVLADIARDLHVTIPQAGLYVSAYAAGVCGGIIGLLLFGRDANIKINLLIAACLILCGNLGASFAQSDIEMLGARFVSGMPHGIFFALGAVACERLADPGKASRDVTLMVLGQTSANFLGVPLGAWLGFAFSWRFIFIGIASLAVVLIFALCFWLPSLPVKKQPLPREIEPLKHAWPWIILGGVALGSGGFYAYYSYADPIMETITHLPAEEMTLVMIVAGGAMFFGNLASAPLTKRFSDEALVAFGQALIVIATLCALFFSANKYPAVFFLALAAFGYYFLAGPMQALIIQGTKDAKIIIAALGQVAYNGANAIGAWLGGEAIKVSDSSISCAIPAGVLGFASAVLFVSIFFYSRKRANQRTGR</sequence>
<dbReference type="InterPro" id="IPR011701">
    <property type="entry name" value="MFS"/>
</dbReference>
<dbReference type="InterPro" id="IPR020846">
    <property type="entry name" value="MFS_dom"/>
</dbReference>
<protein>
    <submittedName>
        <fullName evidence="8">MFS transporter</fullName>
    </submittedName>
</protein>
<feature type="transmembrane region" description="Helical" evidence="6">
    <location>
        <begin position="359"/>
        <end position="380"/>
    </location>
</feature>
<organism evidence="8 9">
    <name type="scientific">Turicimonas muris</name>
    <dbReference type="NCBI Taxonomy" id="1796652"/>
    <lineage>
        <taxon>Bacteria</taxon>
        <taxon>Pseudomonadati</taxon>
        <taxon>Pseudomonadota</taxon>
        <taxon>Betaproteobacteria</taxon>
        <taxon>Burkholderiales</taxon>
        <taxon>Sutterellaceae</taxon>
        <taxon>Turicimonas</taxon>
    </lineage>
</organism>
<keyword evidence="2" id="KW-1003">Cell membrane</keyword>
<dbReference type="Pfam" id="PF07690">
    <property type="entry name" value="MFS_1"/>
    <property type="match status" value="1"/>
</dbReference>
<dbReference type="EMBL" id="NHMP01000003">
    <property type="protein sequence ID" value="OXE49847.1"/>
    <property type="molecule type" value="Genomic_DNA"/>
</dbReference>
<dbReference type="InterPro" id="IPR036259">
    <property type="entry name" value="MFS_trans_sf"/>
</dbReference>
<feature type="transmembrane region" description="Helical" evidence="6">
    <location>
        <begin position="324"/>
        <end position="344"/>
    </location>
</feature>
<keyword evidence="4 6" id="KW-1133">Transmembrane helix</keyword>
<dbReference type="PANTHER" id="PTHR43124:SF6">
    <property type="entry name" value="TRANSPORTER ARAJ-RELATED"/>
    <property type="match status" value="1"/>
</dbReference>
<evidence type="ECO:0000256" key="2">
    <source>
        <dbReference type="ARBA" id="ARBA00022475"/>
    </source>
</evidence>
<name>A0A227KP28_9BURK</name>
<proteinExistence type="predicted"/>
<dbReference type="GO" id="GO:0005886">
    <property type="term" value="C:plasma membrane"/>
    <property type="evidence" value="ECO:0007669"/>
    <property type="project" value="UniProtKB-SubCell"/>
</dbReference>
<comment type="subcellular location">
    <subcellularLocation>
        <location evidence="1">Cell membrane</location>
        <topology evidence="1">Multi-pass membrane protein</topology>
    </subcellularLocation>
</comment>
<dbReference type="Gene3D" id="1.20.1720.10">
    <property type="entry name" value="Multidrug resistance protein D"/>
    <property type="match status" value="1"/>
</dbReference>
<feature type="transmembrane region" description="Helical" evidence="6">
    <location>
        <begin position="45"/>
        <end position="64"/>
    </location>
</feature>
<evidence type="ECO:0000313" key="9">
    <source>
        <dbReference type="Proteomes" id="UP000214610"/>
    </source>
</evidence>
<feature type="transmembrane region" description="Helical" evidence="6">
    <location>
        <begin position="131"/>
        <end position="154"/>
    </location>
</feature>
<feature type="transmembrane region" description="Helical" evidence="6">
    <location>
        <begin position="160"/>
        <end position="180"/>
    </location>
</feature>
<dbReference type="RefSeq" id="WP_066593473.1">
    <property type="nucleotide sequence ID" value="NZ_CAJTBZ010000019.1"/>
</dbReference>
<evidence type="ECO:0000259" key="7">
    <source>
        <dbReference type="PROSITE" id="PS50850"/>
    </source>
</evidence>
<feature type="transmembrane region" description="Helical" evidence="6">
    <location>
        <begin position="294"/>
        <end position="315"/>
    </location>
</feature>
<dbReference type="GO" id="GO:0022857">
    <property type="term" value="F:transmembrane transporter activity"/>
    <property type="evidence" value="ECO:0007669"/>
    <property type="project" value="InterPro"/>
</dbReference>
<gene>
    <name evidence="8" type="ORF">ADH67_06905</name>
</gene>
<feature type="transmembrane region" description="Helical" evidence="6">
    <location>
        <begin position="97"/>
        <end position="119"/>
    </location>
</feature>
<dbReference type="CDD" id="cd17324">
    <property type="entry name" value="MFS_NepI_like"/>
    <property type="match status" value="1"/>
</dbReference>
<dbReference type="SUPFAM" id="SSF103473">
    <property type="entry name" value="MFS general substrate transporter"/>
    <property type="match status" value="1"/>
</dbReference>
<dbReference type="AlphaFoldDB" id="A0A227KP28"/>
<accession>A0A227KP28</accession>
<feature type="transmembrane region" description="Helical" evidence="6">
    <location>
        <begin position="267"/>
        <end position="288"/>
    </location>
</feature>
<evidence type="ECO:0000256" key="1">
    <source>
        <dbReference type="ARBA" id="ARBA00004651"/>
    </source>
</evidence>
<evidence type="ECO:0000256" key="6">
    <source>
        <dbReference type="SAM" id="Phobius"/>
    </source>
</evidence>
<dbReference type="PROSITE" id="PS50850">
    <property type="entry name" value="MFS"/>
    <property type="match status" value="1"/>
</dbReference>
<keyword evidence="5 6" id="KW-0472">Membrane</keyword>
<keyword evidence="9" id="KW-1185">Reference proteome</keyword>
<evidence type="ECO:0000256" key="4">
    <source>
        <dbReference type="ARBA" id="ARBA00022989"/>
    </source>
</evidence>
<evidence type="ECO:0000313" key="8">
    <source>
        <dbReference type="EMBL" id="OXE49847.1"/>
    </source>
</evidence>
<dbReference type="Proteomes" id="UP000214610">
    <property type="component" value="Unassembled WGS sequence"/>
</dbReference>
<dbReference type="PANTHER" id="PTHR43124">
    <property type="entry name" value="PURINE EFFLUX PUMP PBUE"/>
    <property type="match status" value="1"/>
</dbReference>
<comment type="caution">
    <text evidence="8">The sequence shown here is derived from an EMBL/GenBank/DDBJ whole genome shotgun (WGS) entry which is preliminary data.</text>
</comment>
<feature type="transmembrane region" description="Helical" evidence="6">
    <location>
        <begin position="240"/>
        <end position="260"/>
    </location>
</feature>
<keyword evidence="3 6" id="KW-0812">Transmembrane</keyword>
<dbReference type="GeneID" id="78361752"/>
<dbReference type="InterPro" id="IPR050189">
    <property type="entry name" value="MFS_Efflux_Transporters"/>
</dbReference>
<feature type="domain" description="Major facilitator superfamily (MFS) profile" evidence="7">
    <location>
        <begin position="6"/>
        <end position="384"/>
    </location>
</feature>